<evidence type="ECO:0000313" key="2">
    <source>
        <dbReference type="Proteomes" id="UP000184231"/>
    </source>
</evidence>
<dbReference type="Proteomes" id="UP000184231">
    <property type="component" value="Unassembled WGS sequence"/>
</dbReference>
<dbReference type="AlphaFoldDB" id="A0A1M6C2T4"/>
<gene>
    <name evidence="1" type="ORF">SAMN04487911_10362</name>
</gene>
<reference evidence="1 2" key="1">
    <citation type="submission" date="2016-11" db="EMBL/GenBank/DDBJ databases">
        <authorList>
            <person name="Jaros S."/>
            <person name="Januszkiewicz K."/>
            <person name="Wedrychowicz H."/>
        </authorList>
    </citation>
    <scope>NUCLEOTIDE SEQUENCE [LARGE SCALE GENOMIC DNA]</scope>
    <source>
        <strain evidence="1 2">CGMCC 1.8863</strain>
    </source>
</reference>
<evidence type="ECO:0000313" key="1">
    <source>
        <dbReference type="EMBL" id="SHI55320.1"/>
    </source>
</evidence>
<sequence>MSNKYTDVKFSIKVIRSQRNILFKKHLNNIINGSKGFKFNSYHYFITYFSLDKHGDF</sequence>
<organism evidence="1 2">
    <name type="scientific">Arenibacter nanhaiticus</name>
    <dbReference type="NCBI Taxonomy" id="558155"/>
    <lineage>
        <taxon>Bacteria</taxon>
        <taxon>Pseudomonadati</taxon>
        <taxon>Bacteroidota</taxon>
        <taxon>Flavobacteriia</taxon>
        <taxon>Flavobacteriales</taxon>
        <taxon>Flavobacteriaceae</taxon>
        <taxon>Arenibacter</taxon>
    </lineage>
</organism>
<accession>A0A1M6C2T4</accession>
<name>A0A1M6C2T4_9FLAO</name>
<proteinExistence type="predicted"/>
<dbReference type="EMBL" id="FQYX01000003">
    <property type="protein sequence ID" value="SHI55320.1"/>
    <property type="molecule type" value="Genomic_DNA"/>
</dbReference>
<keyword evidence="2" id="KW-1185">Reference proteome</keyword>
<protein>
    <submittedName>
        <fullName evidence="1">Uncharacterized protein</fullName>
    </submittedName>
</protein>